<dbReference type="EMBL" id="CM023476">
    <property type="protein sequence ID" value="KAH7941444.1"/>
    <property type="molecule type" value="Genomic_DNA"/>
</dbReference>
<evidence type="ECO:0000313" key="2">
    <source>
        <dbReference type="Proteomes" id="UP000821865"/>
    </source>
</evidence>
<protein>
    <submittedName>
        <fullName evidence="1">Uncharacterized protein</fullName>
    </submittedName>
</protein>
<proteinExistence type="predicted"/>
<gene>
    <name evidence="1" type="ORF">HPB49_013760</name>
</gene>
<keyword evidence="2" id="KW-1185">Reference proteome</keyword>
<evidence type="ECO:0000313" key="1">
    <source>
        <dbReference type="EMBL" id="KAH7941444.1"/>
    </source>
</evidence>
<organism evidence="1 2">
    <name type="scientific">Dermacentor silvarum</name>
    <name type="common">Tick</name>
    <dbReference type="NCBI Taxonomy" id="543639"/>
    <lineage>
        <taxon>Eukaryota</taxon>
        <taxon>Metazoa</taxon>
        <taxon>Ecdysozoa</taxon>
        <taxon>Arthropoda</taxon>
        <taxon>Chelicerata</taxon>
        <taxon>Arachnida</taxon>
        <taxon>Acari</taxon>
        <taxon>Parasitiformes</taxon>
        <taxon>Ixodida</taxon>
        <taxon>Ixodoidea</taxon>
        <taxon>Ixodidae</taxon>
        <taxon>Rhipicephalinae</taxon>
        <taxon>Dermacentor</taxon>
    </lineage>
</organism>
<name>A0ACB8CFD5_DERSI</name>
<accession>A0ACB8CFD5</accession>
<sequence length="169" mass="18742">MNQVLTKRSKLASKIAGRSRQLRGSPCSHFLSFRCSSTLDLIECICLNLAQGEGSRRTLVHTVQKRGGAVIAARKLSSAMSAAKAAADHMHDWWHGIPEGHWVSMAVLSDGSYGSPADVMFSYPVHIDSQRRWRIVDGLSMSDFVRQKIQVTGQELVEERNEALAFCKN</sequence>
<comment type="caution">
    <text evidence="1">The sequence shown here is derived from an EMBL/GenBank/DDBJ whole genome shotgun (WGS) entry which is preliminary data.</text>
</comment>
<reference evidence="1" key="1">
    <citation type="submission" date="2020-05" db="EMBL/GenBank/DDBJ databases">
        <title>Large-scale comparative analyses of tick genomes elucidate their genetic diversity and vector capacities.</title>
        <authorList>
            <person name="Jia N."/>
            <person name="Wang J."/>
            <person name="Shi W."/>
            <person name="Du L."/>
            <person name="Sun Y."/>
            <person name="Zhan W."/>
            <person name="Jiang J."/>
            <person name="Wang Q."/>
            <person name="Zhang B."/>
            <person name="Ji P."/>
            <person name="Sakyi L.B."/>
            <person name="Cui X."/>
            <person name="Yuan T."/>
            <person name="Jiang B."/>
            <person name="Yang W."/>
            <person name="Lam T.T.-Y."/>
            <person name="Chang Q."/>
            <person name="Ding S."/>
            <person name="Wang X."/>
            <person name="Zhu J."/>
            <person name="Ruan X."/>
            <person name="Zhao L."/>
            <person name="Wei J."/>
            <person name="Que T."/>
            <person name="Du C."/>
            <person name="Cheng J."/>
            <person name="Dai P."/>
            <person name="Han X."/>
            <person name="Huang E."/>
            <person name="Gao Y."/>
            <person name="Liu J."/>
            <person name="Shao H."/>
            <person name="Ye R."/>
            <person name="Li L."/>
            <person name="Wei W."/>
            <person name="Wang X."/>
            <person name="Wang C."/>
            <person name="Yang T."/>
            <person name="Huo Q."/>
            <person name="Li W."/>
            <person name="Guo W."/>
            <person name="Chen H."/>
            <person name="Zhou L."/>
            <person name="Ni X."/>
            <person name="Tian J."/>
            <person name="Zhou Y."/>
            <person name="Sheng Y."/>
            <person name="Liu T."/>
            <person name="Pan Y."/>
            <person name="Xia L."/>
            <person name="Li J."/>
            <person name="Zhao F."/>
            <person name="Cao W."/>
        </authorList>
    </citation>
    <scope>NUCLEOTIDE SEQUENCE</scope>
    <source>
        <strain evidence="1">Dsil-2018</strain>
    </source>
</reference>
<dbReference type="Proteomes" id="UP000821865">
    <property type="component" value="Chromosome 7"/>
</dbReference>